<reference evidence="5" key="1">
    <citation type="journal article" date="2019" name="Int. J. Syst. Evol. Microbiol.">
        <title>The Global Catalogue of Microorganisms (GCM) 10K type strain sequencing project: providing services to taxonomists for standard genome sequencing and annotation.</title>
        <authorList>
            <consortium name="The Broad Institute Genomics Platform"/>
            <consortium name="The Broad Institute Genome Sequencing Center for Infectious Disease"/>
            <person name="Wu L."/>
            <person name="Ma J."/>
        </authorList>
    </citation>
    <scope>NUCLEOTIDE SEQUENCE [LARGE SCALE GENOMIC DNA]</scope>
    <source>
        <strain evidence="5">CCUG 60214</strain>
    </source>
</reference>
<accession>A0ABW3R5B6</accession>
<dbReference type="Gene3D" id="3.40.630.30">
    <property type="match status" value="1"/>
</dbReference>
<dbReference type="EC" id="2.3.-.-" evidence="4"/>
<dbReference type="InterPro" id="IPR050832">
    <property type="entry name" value="Bact_Acetyltransf"/>
</dbReference>
<organism evidence="4 5">
    <name type="scientific">Saccharothrix hoggarensis</name>
    <dbReference type="NCBI Taxonomy" id="913853"/>
    <lineage>
        <taxon>Bacteria</taxon>
        <taxon>Bacillati</taxon>
        <taxon>Actinomycetota</taxon>
        <taxon>Actinomycetes</taxon>
        <taxon>Pseudonocardiales</taxon>
        <taxon>Pseudonocardiaceae</taxon>
        <taxon>Saccharothrix</taxon>
    </lineage>
</organism>
<keyword evidence="5" id="KW-1185">Reference proteome</keyword>
<dbReference type="SUPFAM" id="SSF55729">
    <property type="entry name" value="Acyl-CoA N-acyltransferases (Nat)"/>
    <property type="match status" value="1"/>
</dbReference>
<evidence type="ECO:0000313" key="5">
    <source>
        <dbReference type="Proteomes" id="UP001597168"/>
    </source>
</evidence>
<evidence type="ECO:0000256" key="1">
    <source>
        <dbReference type="ARBA" id="ARBA00022679"/>
    </source>
</evidence>
<gene>
    <name evidence="4" type="ORF">ACFQ3T_33890</name>
</gene>
<sequence>MEIRSGDLDDLPVIMAMLDEAVAWLAAAGRTGQWGSEPFSTQPRRVEGITAKIRSGTTWIAEVDGVPAGGMTLTSTAPSHVTAAGEPEVYVSWLVTSRSFAGRGVGAALLAHAREEARRAGVGLLRVDCYAGSDGRLVDYYRRNGFEPVETFTVDTWPGQLLAQRV</sequence>
<evidence type="ECO:0000259" key="3">
    <source>
        <dbReference type="PROSITE" id="PS51186"/>
    </source>
</evidence>
<dbReference type="Proteomes" id="UP001597168">
    <property type="component" value="Unassembled WGS sequence"/>
</dbReference>
<dbReference type="PROSITE" id="PS51186">
    <property type="entry name" value="GNAT"/>
    <property type="match status" value="1"/>
</dbReference>
<feature type="domain" description="N-acetyltransferase" evidence="3">
    <location>
        <begin position="1"/>
        <end position="166"/>
    </location>
</feature>
<evidence type="ECO:0000256" key="2">
    <source>
        <dbReference type="ARBA" id="ARBA00023315"/>
    </source>
</evidence>
<dbReference type="CDD" id="cd04301">
    <property type="entry name" value="NAT_SF"/>
    <property type="match status" value="1"/>
</dbReference>
<keyword evidence="1 4" id="KW-0808">Transferase</keyword>
<dbReference type="GO" id="GO:0016746">
    <property type="term" value="F:acyltransferase activity"/>
    <property type="evidence" value="ECO:0007669"/>
    <property type="project" value="UniProtKB-KW"/>
</dbReference>
<proteinExistence type="predicted"/>
<comment type="caution">
    <text evidence="4">The sequence shown here is derived from an EMBL/GenBank/DDBJ whole genome shotgun (WGS) entry which is preliminary data.</text>
</comment>
<dbReference type="EMBL" id="JBHTLK010000331">
    <property type="protein sequence ID" value="MFD1152156.1"/>
    <property type="molecule type" value="Genomic_DNA"/>
</dbReference>
<keyword evidence="2 4" id="KW-0012">Acyltransferase</keyword>
<dbReference type="PANTHER" id="PTHR43877:SF2">
    <property type="entry name" value="AMINOALKYLPHOSPHONATE N-ACETYLTRANSFERASE-RELATED"/>
    <property type="match status" value="1"/>
</dbReference>
<evidence type="ECO:0000313" key="4">
    <source>
        <dbReference type="EMBL" id="MFD1152156.1"/>
    </source>
</evidence>
<dbReference type="PANTHER" id="PTHR43877">
    <property type="entry name" value="AMINOALKYLPHOSPHONATE N-ACETYLTRANSFERASE-RELATED-RELATED"/>
    <property type="match status" value="1"/>
</dbReference>
<name>A0ABW3R5B6_9PSEU</name>
<protein>
    <submittedName>
        <fullName evidence="4">GNAT family N-acetyltransferase</fullName>
        <ecNumber evidence="4">2.3.-.-</ecNumber>
    </submittedName>
</protein>
<dbReference type="InterPro" id="IPR016181">
    <property type="entry name" value="Acyl_CoA_acyltransferase"/>
</dbReference>
<dbReference type="Pfam" id="PF00583">
    <property type="entry name" value="Acetyltransf_1"/>
    <property type="match status" value="1"/>
</dbReference>
<dbReference type="InterPro" id="IPR000182">
    <property type="entry name" value="GNAT_dom"/>
</dbReference>
<dbReference type="RefSeq" id="WP_380729796.1">
    <property type="nucleotide sequence ID" value="NZ_JBHTLK010000331.1"/>
</dbReference>